<feature type="region of interest" description="Disordered" evidence="6">
    <location>
        <begin position="91"/>
        <end position="141"/>
    </location>
</feature>
<evidence type="ECO:0000256" key="1">
    <source>
        <dbReference type="ARBA" id="ARBA00022723"/>
    </source>
</evidence>
<name>A0ABR0J531_9EURO</name>
<dbReference type="Pfam" id="PF04082">
    <property type="entry name" value="Fungal_trans"/>
    <property type="match status" value="1"/>
</dbReference>
<feature type="compositionally biased region" description="Acidic residues" evidence="6">
    <location>
        <begin position="13"/>
        <end position="22"/>
    </location>
</feature>
<dbReference type="Gene3D" id="4.10.240.10">
    <property type="entry name" value="Zn(2)-C6 fungal-type DNA-binding domain"/>
    <property type="match status" value="1"/>
</dbReference>
<dbReference type="EMBL" id="JAVRRF010000018">
    <property type="protein sequence ID" value="KAK5056399.1"/>
    <property type="molecule type" value="Genomic_DNA"/>
</dbReference>
<evidence type="ECO:0000256" key="4">
    <source>
        <dbReference type="ARBA" id="ARBA00023163"/>
    </source>
</evidence>
<keyword evidence="5" id="KW-0539">Nucleus</keyword>
<evidence type="ECO:0000256" key="6">
    <source>
        <dbReference type="SAM" id="MobiDB-lite"/>
    </source>
</evidence>
<sequence length="759" mass="85166">MVPRARQPSLYSDADDNDDEDFPYAKRQRVSAACDQCRSRKVKCDATKPVCGPCITRYGPFPTCEWGVRRGRGAAIANKDEILRLSKRVEELERDRQPANDANSPEHTLTPRPVMLADDDVAPESNSCRSPVASPDSPREQDIENSAMLGFTDVGNRPIVHHYNDSSVTSFMNQIKSLIEQETTPPEVQGNTTSSRAILPKMNSRKTSSMRQLPNYVLPSRQRADHLLLVYCRMVATLYPFLDLDEVDMLYQRLWTGQDLGEDGLTFLCLINVVFSIACNLDPSTLPNERVSNAEVFYSRAEELLQTDIVQHRSLLAVQCFLLLGQYLQSTNDPEQCWIYVGFAVRIAQSLRLDIPSTSSRQPVRQKELCRRVWHGCILMDQTISMTFGRPPMITSQAAALVPLPAAHLGDLECRCFSEHAYESSDVDFHFFIETLKLYILMNETISTFYNSESKEDFTGNLNFVYFGILGAKAIGSLLEIDHKLSHWNDSLPIRLRHNAASNSPSSQRRQSNVLFVRYCHVRILLFRPVLARYCSRAATQSLGTESVDCLPTKIALQFSVACIKAAFRSIECFDTAMSGKEVEKLDEILPAWWYGIFYVYNAATVLVAARLNATLLAEVTEREVLRSWAAVTRILARYEAFSKHAKRCSTALKLLSNQVEQYGQQRGTLSAQGSVANAEPRVSSTLDSGEMVALSDSTRSVVTAIHTQDWARTPTGLSLSGREDPLVHDVISHFNTAGIEVDIFGDMSWLTSMPSQLY</sequence>
<dbReference type="SMART" id="SM00066">
    <property type="entry name" value="GAL4"/>
    <property type="match status" value="1"/>
</dbReference>
<gene>
    <name evidence="8" type="ORF">LTR69_007940</name>
</gene>
<dbReference type="Proteomes" id="UP001345691">
    <property type="component" value="Unassembled WGS sequence"/>
</dbReference>
<keyword evidence="4" id="KW-0804">Transcription</keyword>
<protein>
    <recommendedName>
        <fullName evidence="7">Zn(2)-C6 fungal-type domain-containing protein</fullName>
    </recommendedName>
</protein>
<keyword evidence="2" id="KW-0805">Transcription regulation</keyword>
<evidence type="ECO:0000256" key="3">
    <source>
        <dbReference type="ARBA" id="ARBA00023125"/>
    </source>
</evidence>
<dbReference type="PANTHER" id="PTHR47424">
    <property type="entry name" value="REGULATORY PROTEIN GAL4"/>
    <property type="match status" value="1"/>
</dbReference>
<evidence type="ECO:0000256" key="2">
    <source>
        <dbReference type="ARBA" id="ARBA00023015"/>
    </source>
</evidence>
<dbReference type="InterPro" id="IPR036864">
    <property type="entry name" value="Zn2-C6_fun-type_DNA-bd_sf"/>
</dbReference>
<dbReference type="InterPro" id="IPR001138">
    <property type="entry name" value="Zn2Cys6_DnaBD"/>
</dbReference>
<evidence type="ECO:0000256" key="5">
    <source>
        <dbReference type="ARBA" id="ARBA00023242"/>
    </source>
</evidence>
<keyword evidence="1" id="KW-0479">Metal-binding</keyword>
<dbReference type="PANTHER" id="PTHR47424:SF4">
    <property type="entry name" value="ZN(II)2CYS6 TRANSCRIPTION FACTOR (EUROFUNG)"/>
    <property type="match status" value="1"/>
</dbReference>
<dbReference type="SUPFAM" id="SSF57701">
    <property type="entry name" value="Zn2/Cys6 DNA-binding domain"/>
    <property type="match status" value="1"/>
</dbReference>
<feature type="domain" description="Zn(2)-C6 fungal-type" evidence="7">
    <location>
        <begin position="33"/>
        <end position="66"/>
    </location>
</feature>
<keyword evidence="3" id="KW-0238">DNA-binding</keyword>
<keyword evidence="9" id="KW-1185">Reference proteome</keyword>
<organism evidence="8 9">
    <name type="scientific">Exophiala sideris</name>
    <dbReference type="NCBI Taxonomy" id="1016849"/>
    <lineage>
        <taxon>Eukaryota</taxon>
        <taxon>Fungi</taxon>
        <taxon>Dikarya</taxon>
        <taxon>Ascomycota</taxon>
        <taxon>Pezizomycotina</taxon>
        <taxon>Eurotiomycetes</taxon>
        <taxon>Chaetothyriomycetidae</taxon>
        <taxon>Chaetothyriales</taxon>
        <taxon>Herpotrichiellaceae</taxon>
        <taxon>Exophiala</taxon>
    </lineage>
</organism>
<dbReference type="CDD" id="cd12148">
    <property type="entry name" value="fungal_TF_MHR"/>
    <property type="match status" value="1"/>
</dbReference>
<comment type="caution">
    <text evidence="8">The sequence shown here is derived from an EMBL/GenBank/DDBJ whole genome shotgun (WGS) entry which is preliminary data.</text>
</comment>
<accession>A0ABR0J531</accession>
<reference evidence="8 9" key="1">
    <citation type="submission" date="2023-08" db="EMBL/GenBank/DDBJ databases">
        <title>Black Yeasts Isolated from many extreme environments.</title>
        <authorList>
            <person name="Coleine C."/>
            <person name="Stajich J.E."/>
            <person name="Selbmann L."/>
        </authorList>
    </citation>
    <scope>NUCLEOTIDE SEQUENCE [LARGE SCALE GENOMIC DNA]</scope>
    <source>
        <strain evidence="8 9">CCFEE 6328</strain>
    </source>
</reference>
<proteinExistence type="predicted"/>
<dbReference type="Pfam" id="PF00172">
    <property type="entry name" value="Zn_clus"/>
    <property type="match status" value="1"/>
</dbReference>
<dbReference type="SMART" id="SM00906">
    <property type="entry name" value="Fungal_trans"/>
    <property type="match status" value="1"/>
</dbReference>
<dbReference type="InterPro" id="IPR051127">
    <property type="entry name" value="Fungal_SecMet_Regulators"/>
</dbReference>
<dbReference type="PROSITE" id="PS50048">
    <property type="entry name" value="ZN2_CY6_FUNGAL_2"/>
    <property type="match status" value="1"/>
</dbReference>
<dbReference type="InterPro" id="IPR007219">
    <property type="entry name" value="XnlR_reg_dom"/>
</dbReference>
<evidence type="ECO:0000313" key="9">
    <source>
        <dbReference type="Proteomes" id="UP001345691"/>
    </source>
</evidence>
<evidence type="ECO:0000313" key="8">
    <source>
        <dbReference type="EMBL" id="KAK5056399.1"/>
    </source>
</evidence>
<evidence type="ECO:0000259" key="7">
    <source>
        <dbReference type="PROSITE" id="PS50048"/>
    </source>
</evidence>
<dbReference type="CDD" id="cd00067">
    <property type="entry name" value="GAL4"/>
    <property type="match status" value="1"/>
</dbReference>
<feature type="region of interest" description="Disordered" evidence="6">
    <location>
        <begin position="1"/>
        <end position="24"/>
    </location>
</feature>